<dbReference type="Gene3D" id="3.90.550.10">
    <property type="entry name" value="Spore Coat Polysaccharide Biosynthesis Protein SpsA, Chain A"/>
    <property type="match status" value="1"/>
</dbReference>
<dbReference type="PANTHER" id="PTHR48090:SF7">
    <property type="entry name" value="RFBJ PROTEIN"/>
    <property type="match status" value="1"/>
</dbReference>
<dbReference type="InterPro" id="IPR001173">
    <property type="entry name" value="Glyco_trans_2-like"/>
</dbReference>
<dbReference type="AlphaFoldDB" id="A0A7X2Z5E3"/>
<organism evidence="2 3">
    <name type="scientific">Paenibacillus woosongensis</name>
    <dbReference type="NCBI Taxonomy" id="307580"/>
    <lineage>
        <taxon>Bacteria</taxon>
        <taxon>Bacillati</taxon>
        <taxon>Bacillota</taxon>
        <taxon>Bacilli</taxon>
        <taxon>Bacillales</taxon>
        <taxon>Paenibacillaceae</taxon>
        <taxon>Paenibacillus</taxon>
    </lineage>
</organism>
<feature type="domain" description="Glycosyltransferase 2-like" evidence="1">
    <location>
        <begin position="6"/>
        <end position="166"/>
    </location>
</feature>
<dbReference type="RefSeq" id="WP_155612577.1">
    <property type="nucleotide sequence ID" value="NZ_WNZW01000010.1"/>
</dbReference>
<dbReference type="EMBL" id="WNZW01000010">
    <property type="protein sequence ID" value="MUG47201.1"/>
    <property type="molecule type" value="Genomic_DNA"/>
</dbReference>
<dbReference type="Pfam" id="PF00535">
    <property type="entry name" value="Glycos_transf_2"/>
    <property type="match status" value="1"/>
</dbReference>
<dbReference type="InterPro" id="IPR050256">
    <property type="entry name" value="Glycosyltransferase_2"/>
</dbReference>
<reference evidence="2 3" key="1">
    <citation type="submission" date="2019-11" db="EMBL/GenBank/DDBJ databases">
        <title>Draft genome sequences of five Paenibacillus species of dairy origin.</title>
        <authorList>
            <person name="Olajide A.M."/>
            <person name="Chen S."/>
            <person name="Lapointe G."/>
        </authorList>
    </citation>
    <scope>NUCLEOTIDE SEQUENCE [LARGE SCALE GENOMIC DNA]</scope>
    <source>
        <strain evidence="2 3">12CR55</strain>
    </source>
</reference>
<comment type="caution">
    <text evidence="2">The sequence shown here is derived from an EMBL/GenBank/DDBJ whole genome shotgun (WGS) entry which is preliminary data.</text>
</comment>
<dbReference type="OrthoDB" id="9810303at2"/>
<proteinExistence type="predicted"/>
<keyword evidence="2" id="KW-0808">Transferase</keyword>
<evidence type="ECO:0000313" key="2">
    <source>
        <dbReference type="EMBL" id="MUG47201.1"/>
    </source>
</evidence>
<evidence type="ECO:0000313" key="3">
    <source>
        <dbReference type="Proteomes" id="UP000447876"/>
    </source>
</evidence>
<dbReference type="Proteomes" id="UP000447876">
    <property type="component" value="Unassembled WGS sequence"/>
</dbReference>
<dbReference type="PANTHER" id="PTHR48090">
    <property type="entry name" value="UNDECAPRENYL-PHOSPHATE 4-DEOXY-4-FORMAMIDO-L-ARABINOSE TRANSFERASE-RELATED"/>
    <property type="match status" value="1"/>
</dbReference>
<protein>
    <submittedName>
        <fullName evidence="2">Glycosyltransferase</fullName>
    </submittedName>
</protein>
<accession>A0A7X2Z5E3</accession>
<dbReference type="InterPro" id="IPR029044">
    <property type="entry name" value="Nucleotide-diphossugar_trans"/>
</dbReference>
<dbReference type="SUPFAM" id="SSF53448">
    <property type="entry name" value="Nucleotide-diphospho-sugar transferases"/>
    <property type="match status" value="1"/>
</dbReference>
<dbReference type="GO" id="GO:0016740">
    <property type="term" value="F:transferase activity"/>
    <property type="evidence" value="ECO:0007669"/>
    <property type="project" value="UniProtKB-KW"/>
</dbReference>
<evidence type="ECO:0000259" key="1">
    <source>
        <dbReference type="Pfam" id="PF00535"/>
    </source>
</evidence>
<sequence length="242" mass="27380">MKKVLIIVPAYNEERNITSLINEITDYKKNEGGIEIDLLVINDCSSDSTSLHCREEGVKVIDLPCNLGIGGAVQTGYKYAKSNNYDIAVQIDGDGQHDPSYIKVLIEPIILNEADLVIGSRYIEYKGFQSTVLRRMGIRFFTSLILLLGRKKVTDATSGFRACSWELINKFAEIYPKDYPEPESIMSCLRGGFRVKEVPVIMRERKEGVSSINIHRSIYYMFKVSLAIIIDWLRKDSLKQGA</sequence>
<dbReference type="CDD" id="cd04179">
    <property type="entry name" value="DPM_DPG-synthase_like"/>
    <property type="match status" value="1"/>
</dbReference>
<name>A0A7X2Z5E3_9BACL</name>
<gene>
    <name evidence="2" type="ORF">GNP95_19735</name>
</gene>